<evidence type="ECO:0000313" key="2">
    <source>
        <dbReference type="EMBL" id="QRC90589.1"/>
    </source>
</evidence>
<feature type="signal peptide" evidence="1">
    <location>
        <begin position="1"/>
        <end position="24"/>
    </location>
</feature>
<reference evidence="3" key="1">
    <citation type="journal article" date="2021" name="BMC Genomics">
        <title>Chromosome-level genome assembly and manually-curated proteome of model necrotroph Parastagonospora nodorum Sn15 reveals a genome-wide trove of candidate effector homologs, and redundancy of virulence-related functions within an accessory chromosome.</title>
        <authorList>
            <person name="Bertazzoni S."/>
            <person name="Jones D.A.B."/>
            <person name="Phan H.T."/>
            <person name="Tan K.-C."/>
            <person name="Hane J.K."/>
        </authorList>
    </citation>
    <scope>NUCLEOTIDE SEQUENCE [LARGE SCALE GENOMIC DNA]</scope>
    <source>
        <strain evidence="3">SN15 / ATCC MYA-4574 / FGSC 10173)</strain>
    </source>
</reference>
<dbReference type="Proteomes" id="UP000663193">
    <property type="component" value="Chromosome 1"/>
</dbReference>
<name>A0A7U2ET20_PHANO</name>
<proteinExistence type="predicted"/>
<evidence type="ECO:0000313" key="3">
    <source>
        <dbReference type="Proteomes" id="UP000663193"/>
    </source>
</evidence>
<accession>A0A7U2ET20</accession>
<evidence type="ECO:0000256" key="1">
    <source>
        <dbReference type="SAM" id="SignalP"/>
    </source>
</evidence>
<dbReference type="AlphaFoldDB" id="A0A7U2ET20"/>
<keyword evidence="1" id="KW-0732">Signal</keyword>
<dbReference type="VEuPathDB" id="FungiDB:JI435_001100"/>
<organism evidence="2 3">
    <name type="scientific">Phaeosphaeria nodorum (strain SN15 / ATCC MYA-4574 / FGSC 10173)</name>
    <name type="common">Glume blotch fungus</name>
    <name type="synonym">Parastagonospora nodorum</name>
    <dbReference type="NCBI Taxonomy" id="321614"/>
    <lineage>
        <taxon>Eukaryota</taxon>
        <taxon>Fungi</taxon>
        <taxon>Dikarya</taxon>
        <taxon>Ascomycota</taxon>
        <taxon>Pezizomycotina</taxon>
        <taxon>Dothideomycetes</taxon>
        <taxon>Pleosporomycetidae</taxon>
        <taxon>Pleosporales</taxon>
        <taxon>Pleosporineae</taxon>
        <taxon>Phaeosphaeriaceae</taxon>
        <taxon>Parastagonospora</taxon>
    </lineage>
</organism>
<keyword evidence="3" id="KW-1185">Reference proteome</keyword>
<dbReference type="EMBL" id="CP069023">
    <property type="protein sequence ID" value="QRC90589.1"/>
    <property type="molecule type" value="Genomic_DNA"/>
</dbReference>
<dbReference type="OrthoDB" id="3799394at2759"/>
<sequence length="301" mass="32220">MRLFYTLSLVSVVVLASDLTTARCRCPQVKCPTDDWSALCNCLNDREAKCEDRCPDYKPKYRFCPYPYQPPMLLPDPVPSPEPTTEPAKCECPLVNCLQGPGLCDCINTAAQNCYQRCGGTPPKLQSCPDLPQSTPEATCECESVFCAQSFPESCYCANAAAQACYKKCGVVPNLQQCPPNEIPSMTTTTLQTSTLPAEPAPTLLPPNTHKLCGGGRANAFQCDEGFTCITDPYTPGCGPACDGLGICVEDKICGGFAGFECADQNQVCLDDERDDCDPAQGGSDCAGLCVTPHRSLGSDL</sequence>
<feature type="chain" id="PRO_5030868606" evidence="1">
    <location>
        <begin position="25"/>
        <end position="301"/>
    </location>
</feature>
<protein>
    <submittedName>
        <fullName evidence="2">Uncharacterized protein</fullName>
    </submittedName>
</protein>
<gene>
    <name evidence="2" type="ORF">JI435_001100</name>
</gene>